<evidence type="ECO:0000256" key="1">
    <source>
        <dbReference type="SAM" id="MobiDB-lite"/>
    </source>
</evidence>
<accession>G7H5P1</accession>
<evidence type="ECO:0000313" key="2">
    <source>
        <dbReference type="EMBL" id="GAB11166.1"/>
    </source>
</evidence>
<organism evidence="2 3">
    <name type="scientific">Gordonia araii NBRC 100433</name>
    <dbReference type="NCBI Taxonomy" id="1073574"/>
    <lineage>
        <taxon>Bacteria</taxon>
        <taxon>Bacillati</taxon>
        <taxon>Actinomycetota</taxon>
        <taxon>Actinomycetes</taxon>
        <taxon>Mycobacteriales</taxon>
        <taxon>Gordoniaceae</taxon>
        <taxon>Gordonia</taxon>
    </lineage>
</organism>
<sequence>MTGSGDSDWQITYHRGSAVGIDTRCRVWMDDRVVATPEAVTERPAGQRRPTGQRQPANPRRTAPAGRTAPERRPAPPMIVSTTLLGKDVAPGIHRLNIRCGRNVSPTVLLVAPRNQIFDGVTWLSNGTAGVIGY</sequence>
<reference evidence="2 3" key="1">
    <citation type="submission" date="2011-11" db="EMBL/GenBank/DDBJ databases">
        <title>Whole genome shotgun sequence of Gordonia araii NBRC 100433.</title>
        <authorList>
            <person name="Yoshida Y."/>
            <person name="Hosoyama A."/>
            <person name="Tsuchikane K."/>
            <person name="Katsumata H."/>
            <person name="Yamazaki S."/>
            <person name="Fujita N."/>
        </authorList>
    </citation>
    <scope>NUCLEOTIDE SEQUENCE [LARGE SCALE GENOMIC DNA]</scope>
    <source>
        <strain evidence="2 3">NBRC 100433</strain>
    </source>
</reference>
<keyword evidence="3" id="KW-1185">Reference proteome</keyword>
<dbReference type="AlphaFoldDB" id="G7H5P1"/>
<dbReference type="EMBL" id="BAEE01000064">
    <property type="protein sequence ID" value="GAB11166.1"/>
    <property type="molecule type" value="Genomic_DNA"/>
</dbReference>
<name>G7H5P1_9ACTN</name>
<gene>
    <name evidence="2" type="ORF">GOARA_064_01680</name>
</gene>
<comment type="caution">
    <text evidence="2">The sequence shown here is derived from an EMBL/GenBank/DDBJ whole genome shotgun (WGS) entry which is preliminary data.</text>
</comment>
<dbReference type="Proteomes" id="UP000035088">
    <property type="component" value="Unassembled WGS sequence"/>
</dbReference>
<protein>
    <submittedName>
        <fullName evidence="2">Uncharacterized protein</fullName>
    </submittedName>
</protein>
<feature type="region of interest" description="Disordered" evidence="1">
    <location>
        <begin position="36"/>
        <end position="77"/>
    </location>
</feature>
<proteinExistence type="predicted"/>
<evidence type="ECO:0000313" key="3">
    <source>
        <dbReference type="Proteomes" id="UP000035088"/>
    </source>
</evidence>